<evidence type="ECO:0000313" key="4">
    <source>
        <dbReference type="Proteomes" id="UP001606301"/>
    </source>
</evidence>
<dbReference type="InterPro" id="IPR013762">
    <property type="entry name" value="Integrase-like_cat_sf"/>
</dbReference>
<comment type="caution">
    <text evidence="3">The sequence shown here is derived from an EMBL/GenBank/DDBJ whole genome shotgun (WGS) entry which is preliminary data.</text>
</comment>
<evidence type="ECO:0000256" key="1">
    <source>
        <dbReference type="ARBA" id="ARBA00023172"/>
    </source>
</evidence>
<evidence type="ECO:0000313" key="3">
    <source>
        <dbReference type="EMBL" id="MFG6440760.1"/>
    </source>
</evidence>
<sequence>MRTVESRHYRHAAHSASCVCPHLLQAGYDIRSVQGLLGNTNVATTTRYTHVCKVVRPRAEQVSDR</sequence>
<dbReference type="InterPro" id="IPR002104">
    <property type="entry name" value="Integrase_catalytic"/>
</dbReference>
<proteinExistence type="predicted"/>
<gene>
    <name evidence="3" type="ORF">ACG0Z3_08710</name>
</gene>
<feature type="domain" description="Tyr recombinase" evidence="2">
    <location>
        <begin position="19"/>
        <end position="51"/>
    </location>
</feature>
<dbReference type="Pfam" id="PF00589">
    <property type="entry name" value="Phage_integrase"/>
    <property type="match status" value="1"/>
</dbReference>
<evidence type="ECO:0000259" key="2">
    <source>
        <dbReference type="Pfam" id="PF00589"/>
    </source>
</evidence>
<reference evidence="3 4" key="1">
    <citation type="submission" date="2024-08" db="EMBL/GenBank/DDBJ databases">
        <authorList>
            <person name="Lu H."/>
        </authorList>
    </citation>
    <scope>NUCLEOTIDE SEQUENCE [LARGE SCALE GENOMIC DNA]</scope>
    <source>
        <strain evidence="3 4">LKC17W</strain>
    </source>
</reference>
<dbReference type="EMBL" id="JBIGHW010000004">
    <property type="protein sequence ID" value="MFG6440760.1"/>
    <property type="molecule type" value="Genomic_DNA"/>
</dbReference>
<dbReference type="SUPFAM" id="SSF56349">
    <property type="entry name" value="DNA breaking-rejoining enzymes"/>
    <property type="match status" value="1"/>
</dbReference>
<dbReference type="Gene3D" id="1.10.443.10">
    <property type="entry name" value="Intergrase catalytic core"/>
    <property type="match status" value="1"/>
</dbReference>
<dbReference type="RefSeq" id="WP_394397500.1">
    <property type="nucleotide sequence ID" value="NZ_JBIGHW010000004.1"/>
</dbReference>
<accession>A0ABW7FHH9</accession>
<protein>
    <submittedName>
        <fullName evidence="3">Tyrosine-type recombinase/integrase</fullName>
    </submittedName>
</protein>
<dbReference type="Proteomes" id="UP001606301">
    <property type="component" value="Unassembled WGS sequence"/>
</dbReference>
<dbReference type="InterPro" id="IPR011010">
    <property type="entry name" value="DNA_brk_join_enz"/>
</dbReference>
<name>A0ABW7FHH9_9BURK</name>
<organism evidence="3 4">
    <name type="scientific">Pelomonas margarita</name>
    <dbReference type="NCBI Taxonomy" id="3299031"/>
    <lineage>
        <taxon>Bacteria</taxon>
        <taxon>Pseudomonadati</taxon>
        <taxon>Pseudomonadota</taxon>
        <taxon>Betaproteobacteria</taxon>
        <taxon>Burkholderiales</taxon>
        <taxon>Sphaerotilaceae</taxon>
        <taxon>Roseateles</taxon>
    </lineage>
</organism>
<keyword evidence="4" id="KW-1185">Reference proteome</keyword>
<keyword evidence="1" id="KW-0233">DNA recombination</keyword>